<reference evidence="3" key="1">
    <citation type="submission" date="2017-12" db="EMBL/GenBank/DDBJ databases">
        <title>FDA dAtabase for Regulatory Grade micrObial Sequences (FDA-ARGOS): Supporting development and validation of Infectious Disease Dx tests.</title>
        <authorList>
            <person name="Hoffmann M."/>
            <person name="Allard M."/>
            <person name="Evans P."/>
            <person name="Brown E."/>
            <person name="Tallon L."/>
            <person name="Sadzewicz L."/>
            <person name="Sengamalay N."/>
            <person name="Ott S."/>
            <person name="Godinez A."/>
            <person name="Nagaraj S."/>
            <person name="Vavikolanu K."/>
            <person name="Aluvathingal J."/>
            <person name="Nadendla S."/>
            <person name="Sichtig H."/>
        </authorList>
    </citation>
    <scope>NUCLEOTIDE SEQUENCE [LARGE SCALE GENOMIC DNA]</scope>
    <source>
        <strain evidence="3">FDAARGOS_249</strain>
    </source>
</reference>
<dbReference type="InterPro" id="IPR050229">
    <property type="entry name" value="GlpE_sulfurtransferase"/>
</dbReference>
<dbReference type="RefSeq" id="WP_083068948.1">
    <property type="nucleotide sequence ID" value="NZ_JALXKY010000004.1"/>
</dbReference>
<feature type="domain" description="Rhodanese" evidence="1">
    <location>
        <begin position="105"/>
        <end position="190"/>
    </location>
</feature>
<dbReference type="SUPFAM" id="SSF52821">
    <property type="entry name" value="Rhodanese/Cell cycle control phosphatase"/>
    <property type="match status" value="2"/>
</dbReference>
<accession>A0A2J9PNX1</accession>
<evidence type="ECO:0000313" key="2">
    <source>
        <dbReference type="EMBL" id="PNL91741.1"/>
    </source>
</evidence>
<dbReference type="EMBL" id="NBTM02000001">
    <property type="protein sequence ID" value="PNL91741.1"/>
    <property type="molecule type" value="Genomic_DNA"/>
</dbReference>
<dbReference type="Pfam" id="PF00581">
    <property type="entry name" value="Rhodanese"/>
    <property type="match status" value="2"/>
</dbReference>
<protein>
    <submittedName>
        <fullName evidence="2">Rhodanese-like domain-containing protein</fullName>
    </submittedName>
</protein>
<dbReference type="InterPro" id="IPR036873">
    <property type="entry name" value="Rhodanese-like_dom_sf"/>
</dbReference>
<dbReference type="InterPro" id="IPR001763">
    <property type="entry name" value="Rhodanese-like_dom"/>
</dbReference>
<dbReference type="SMART" id="SM00450">
    <property type="entry name" value="RHOD"/>
    <property type="match status" value="1"/>
</dbReference>
<proteinExistence type="predicted"/>
<comment type="caution">
    <text evidence="2">The sequence shown here is derived from an EMBL/GenBank/DDBJ whole genome shotgun (WGS) entry which is preliminary data.</text>
</comment>
<dbReference type="PROSITE" id="PS50206">
    <property type="entry name" value="RHODANESE_3"/>
    <property type="match status" value="2"/>
</dbReference>
<dbReference type="AlphaFoldDB" id="A0A2J9PNX1"/>
<organism evidence="2 3">
    <name type="scientific">Aerococcus viridans</name>
    <dbReference type="NCBI Taxonomy" id="1377"/>
    <lineage>
        <taxon>Bacteria</taxon>
        <taxon>Bacillati</taxon>
        <taxon>Bacillota</taxon>
        <taxon>Bacilli</taxon>
        <taxon>Lactobacillales</taxon>
        <taxon>Aerococcaceae</taxon>
        <taxon>Aerococcus</taxon>
    </lineage>
</organism>
<dbReference type="Proteomes" id="UP000192813">
    <property type="component" value="Unassembled WGS sequence"/>
</dbReference>
<dbReference type="PANTHER" id="PTHR43031">
    <property type="entry name" value="FAD-DEPENDENT OXIDOREDUCTASE"/>
    <property type="match status" value="1"/>
</dbReference>
<gene>
    <name evidence="2" type="ORF">A6J77_005690</name>
</gene>
<dbReference type="Gene3D" id="3.40.250.10">
    <property type="entry name" value="Rhodanese-like domain"/>
    <property type="match status" value="2"/>
</dbReference>
<dbReference type="CDD" id="cd00158">
    <property type="entry name" value="RHOD"/>
    <property type="match status" value="2"/>
</dbReference>
<evidence type="ECO:0000259" key="1">
    <source>
        <dbReference type="PROSITE" id="PS50206"/>
    </source>
</evidence>
<name>A0A2J9PNX1_9LACT</name>
<dbReference type="PANTHER" id="PTHR43031:SF1">
    <property type="entry name" value="PYRIDINE NUCLEOTIDE-DISULPHIDE OXIDOREDUCTASE"/>
    <property type="match status" value="1"/>
</dbReference>
<sequence>MTTTLNKIAYENLQDQVVVDIRENTTFRQGHLPNSLNVTAKQKDKYWDGLVKNKENLVILTDKEESLVDFEDLDPNAYLLFEDIPQEVLVTSAEITAADFLQLPDDQDYVLLDLRHPDEITRPAPEKNLVNIPLEKLADNLEKIDSDKDIYLLCGSGGRATAGDAYLTAHGYNKTHVIEGGIKAVIQAQGE</sequence>
<feature type="domain" description="Rhodanese" evidence="1">
    <location>
        <begin position="12"/>
        <end position="63"/>
    </location>
</feature>
<evidence type="ECO:0000313" key="3">
    <source>
        <dbReference type="Proteomes" id="UP000192813"/>
    </source>
</evidence>